<organism evidence="5 6">
    <name type="scientific">Paracoccus amoyensis</name>
    <dbReference type="NCBI Taxonomy" id="2760093"/>
    <lineage>
        <taxon>Bacteria</taxon>
        <taxon>Pseudomonadati</taxon>
        <taxon>Pseudomonadota</taxon>
        <taxon>Alphaproteobacteria</taxon>
        <taxon>Rhodobacterales</taxon>
        <taxon>Paracoccaceae</taxon>
        <taxon>Paracoccus</taxon>
    </lineage>
</organism>
<evidence type="ECO:0000313" key="6">
    <source>
        <dbReference type="Proteomes" id="UP000608594"/>
    </source>
</evidence>
<keyword evidence="2" id="KW-0226">DNA condensation</keyword>
<dbReference type="GO" id="GO:0030527">
    <property type="term" value="F:structural constituent of chromatin"/>
    <property type="evidence" value="ECO:0007669"/>
    <property type="project" value="InterPro"/>
</dbReference>
<dbReference type="Gene3D" id="4.10.520.10">
    <property type="entry name" value="IHF-like DNA-binding proteins"/>
    <property type="match status" value="1"/>
</dbReference>
<evidence type="ECO:0000256" key="4">
    <source>
        <dbReference type="RuleBase" id="RU003939"/>
    </source>
</evidence>
<evidence type="ECO:0000313" key="5">
    <source>
        <dbReference type="EMBL" id="MBC9246721.1"/>
    </source>
</evidence>
<dbReference type="SMART" id="SM00411">
    <property type="entry name" value="BHL"/>
    <property type="match status" value="1"/>
</dbReference>
<accession>A0A926GDW5</accession>
<dbReference type="PROSITE" id="PS00045">
    <property type="entry name" value="HISTONE_LIKE"/>
    <property type="match status" value="1"/>
</dbReference>
<dbReference type="PRINTS" id="PR01727">
    <property type="entry name" value="DNABINDINGHU"/>
</dbReference>
<dbReference type="SUPFAM" id="SSF47729">
    <property type="entry name" value="IHF-like DNA-binding proteins"/>
    <property type="match status" value="1"/>
</dbReference>
<evidence type="ECO:0000256" key="3">
    <source>
        <dbReference type="ARBA" id="ARBA00023125"/>
    </source>
</evidence>
<comment type="caution">
    <text evidence="5">The sequence shown here is derived from an EMBL/GenBank/DDBJ whole genome shotgun (WGS) entry which is preliminary data.</text>
</comment>
<dbReference type="Proteomes" id="UP000608594">
    <property type="component" value="Unassembled WGS sequence"/>
</dbReference>
<comment type="similarity">
    <text evidence="1 4">Belongs to the bacterial histone-like protein family.</text>
</comment>
<dbReference type="RefSeq" id="WP_187793178.1">
    <property type="nucleotide sequence ID" value="NZ_JACOQL010000002.1"/>
</dbReference>
<reference evidence="5" key="1">
    <citation type="submission" date="2020-08" db="EMBL/GenBank/DDBJ databases">
        <title>Paracoccus amoyensis sp. nov., isolated from the surface seawater at coast of Xiamen, Fujian.</title>
        <authorList>
            <person name="Lyu L."/>
        </authorList>
    </citation>
    <scope>NUCLEOTIDE SEQUENCE</scope>
    <source>
        <strain evidence="5">11-3</strain>
    </source>
</reference>
<protein>
    <submittedName>
        <fullName evidence="5">HU family DNA-binding protein</fullName>
    </submittedName>
</protein>
<dbReference type="GO" id="GO:0003677">
    <property type="term" value="F:DNA binding"/>
    <property type="evidence" value="ECO:0007669"/>
    <property type="project" value="UniProtKB-KW"/>
</dbReference>
<dbReference type="PANTHER" id="PTHR33175">
    <property type="entry name" value="DNA-BINDING PROTEIN HU"/>
    <property type="match status" value="1"/>
</dbReference>
<gene>
    <name evidence="5" type="ORF">H4P12_08345</name>
</gene>
<dbReference type="CDD" id="cd13831">
    <property type="entry name" value="HU"/>
    <property type="match status" value="1"/>
</dbReference>
<dbReference type="InterPro" id="IPR010992">
    <property type="entry name" value="IHF-like_DNA-bd_dom_sf"/>
</dbReference>
<dbReference type="AlphaFoldDB" id="A0A926GDW5"/>
<dbReference type="InterPro" id="IPR020816">
    <property type="entry name" value="Histone-like_DNA-bd_CS"/>
</dbReference>
<name>A0A926GDW5_9RHOB</name>
<dbReference type="GO" id="GO:0030261">
    <property type="term" value="P:chromosome condensation"/>
    <property type="evidence" value="ECO:0007669"/>
    <property type="project" value="UniProtKB-KW"/>
</dbReference>
<dbReference type="Pfam" id="PF00216">
    <property type="entry name" value="Bac_DNA_binding"/>
    <property type="match status" value="1"/>
</dbReference>
<proteinExistence type="inferred from homology"/>
<dbReference type="PANTHER" id="PTHR33175:SF3">
    <property type="entry name" value="DNA-BINDING PROTEIN HU-BETA"/>
    <property type="match status" value="1"/>
</dbReference>
<dbReference type="InterPro" id="IPR000119">
    <property type="entry name" value="Hist_DNA-bd"/>
</dbReference>
<keyword evidence="3 5" id="KW-0238">DNA-binding</keyword>
<sequence>MSNFNKAELIKSVAQTTGKSQKEVEEIITATLSVIREETDAGKTVNLPGFGRFSMKHRAARQGRNPATGAVINIAASSSLGFKPTKSAA</sequence>
<keyword evidence="6" id="KW-1185">Reference proteome</keyword>
<evidence type="ECO:0000256" key="2">
    <source>
        <dbReference type="ARBA" id="ARBA00023067"/>
    </source>
</evidence>
<evidence type="ECO:0000256" key="1">
    <source>
        <dbReference type="ARBA" id="ARBA00010529"/>
    </source>
</evidence>
<dbReference type="EMBL" id="JACOQL010000002">
    <property type="protein sequence ID" value="MBC9246721.1"/>
    <property type="molecule type" value="Genomic_DNA"/>
</dbReference>